<keyword evidence="3" id="KW-1185">Reference proteome</keyword>
<accession>A0A6A8AG56</accession>
<dbReference type="Proteomes" id="UP000435138">
    <property type="component" value="Unassembled WGS sequence"/>
</dbReference>
<keyword evidence="1" id="KW-0472">Membrane</keyword>
<keyword evidence="1" id="KW-0812">Transmembrane</keyword>
<evidence type="ECO:0000313" key="2">
    <source>
        <dbReference type="EMBL" id="MQY48206.1"/>
    </source>
</evidence>
<feature type="transmembrane region" description="Helical" evidence="1">
    <location>
        <begin position="7"/>
        <end position="27"/>
    </location>
</feature>
<feature type="transmembrane region" description="Helical" evidence="1">
    <location>
        <begin position="39"/>
        <end position="64"/>
    </location>
</feature>
<protein>
    <submittedName>
        <fullName evidence="2">Uncharacterized protein</fullName>
    </submittedName>
</protein>
<dbReference type="AlphaFoldDB" id="A0A6A8AG56"/>
<gene>
    <name evidence="2" type="ORF">GAO09_19410</name>
</gene>
<keyword evidence="1" id="KW-1133">Transmembrane helix</keyword>
<dbReference type="RefSeq" id="WP_153356178.1">
    <property type="nucleotide sequence ID" value="NZ_WIXI01000047.1"/>
</dbReference>
<sequence>MTITISLGWWMVPTAIMIVAFSLAAYADRDNSPGPYGAGAFISLIIYGAGLVATLIAWLIWALVA</sequence>
<dbReference type="EMBL" id="WIXI01000047">
    <property type="protein sequence ID" value="MQY48206.1"/>
    <property type="molecule type" value="Genomic_DNA"/>
</dbReference>
<name>A0A6A8AG56_9HYPH</name>
<comment type="caution">
    <text evidence="2">The sequence shown here is derived from an EMBL/GenBank/DDBJ whole genome shotgun (WGS) entry which is preliminary data.</text>
</comment>
<proteinExistence type="predicted"/>
<reference evidence="2 3" key="1">
    <citation type="submission" date="2019-11" db="EMBL/GenBank/DDBJ databases">
        <title>Genome analysis of Rhizobacterium cereale a novel genus and species isolated from maize roots in North Spain.</title>
        <authorList>
            <person name="Menendez E."/>
            <person name="Flores-Felix J.D."/>
            <person name="Ramirez-Bahena M.-H."/>
            <person name="Igual J.M."/>
            <person name="Garcia-Fraile P."/>
            <person name="Peix A."/>
            <person name="Velazquez E."/>
        </authorList>
    </citation>
    <scope>NUCLEOTIDE SEQUENCE [LARGE SCALE GENOMIC DNA]</scope>
    <source>
        <strain evidence="2 3">RZME27</strain>
    </source>
</reference>
<evidence type="ECO:0000256" key="1">
    <source>
        <dbReference type="SAM" id="Phobius"/>
    </source>
</evidence>
<organism evidence="2 3">
    <name type="scientific">Endobacterium cereale</name>
    <dbReference type="NCBI Taxonomy" id="2663029"/>
    <lineage>
        <taxon>Bacteria</taxon>
        <taxon>Pseudomonadati</taxon>
        <taxon>Pseudomonadota</taxon>
        <taxon>Alphaproteobacteria</taxon>
        <taxon>Hyphomicrobiales</taxon>
        <taxon>Rhizobiaceae</taxon>
        <taxon>Endobacterium</taxon>
    </lineage>
</organism>
<evidence type="ECO:0000313" key="3">
    <source>
        <dbReference type="Proteomes" id="UP000435138"/>
    </source>
</evidence>